<dbReference type="EMBL" id="JARJLG010000053">
    <property type="protein sequence ID" value="KAJ7758988.1"/>
    <property type="molecule type" value="Genomic_DNA"/>
</dbReference>
<dbReference type="Proteomes" id="UP001215280">
    <property type="component" value="Unassembled WGS sequence"/>
</dbReference>
<comment type="caution">
    <text evidence="1">The sequence shown here is derived from an EMBL/GenBank/DDBJ whole genome shotgun (WGS) entry which is preliminary data.</text>
</comment>
<proteinExistence type="predicted"/>
<name>A0AAD7NGI5_9AGAR</name>
<evidence type="ECO:0000313" key="2">
    <source>
        <dbReference type="Proteomes" id="UP001215280"/>
    </source>
</evidence>
<keyword evidence="2" id="KW-1185">Reference proteome</keyword>
<dbReference type="AlphaFoldDB" id="A0AAD7NGI5"/>
<protein>
    <submittedName>
        <fullName evidence="1">Uncharacterized protein</fullName>
    </submittedName>
</protein>
<evidence type="ECO:0000313" key="1">
    <source>
        <dbReference type="EMBL" id="KAJ7758988.1"/>
    </source>
</evidence>
<organism evidence="1 2">
    <name type="scientific">Mycena maculata</name>
    <dbReference type="NCBI Taxonomy" id="230809"/>
    <lineage>
        <taxon>Eukaryota</taxon>
        <taxon>Fungi</taxon>
        <taxon>Dikarya</taxon>
        <taxon>Basidiomycota</taxon>
        <taxon>Agaricomycotina</taxon>
        <taxon>Agaricomycetes</taxon>
        <taxon>Agaricomycetidae</taxon>
        <taxon>Agaricales</taxon>
        <taxon>Marasmiineae</taxon>
        <taxon>Mycenaceae</taxon>
        <taxon>Mycena</taxon>
    </lineage>
</organism>
<reference evidence="1" key="1">
    <citation type="submission" date="2023-03" db="EMBL/GenBank/DDBJ databases">
        <title>Massive genome expansion in bonnet fungi (Mycena s.s.) driven by repeated elements and novel gene families across ecological guilds.</title>
        <authorList>
            <consortium name="Lawrence Berkeley National Laboratory"/>
            <person name="Harder C.B."/>
            <person name="Miyauchi S."/>
            <person name="Viragh M."/>
            <person name="Kuo A."/>
            <person name="Thoen E."/>
            <person name="Andreopoulos B."/>
            <person name="Lu D."/>
            <person name="Skrede I."/>
            <person name="Drula E."/>
            <person name="Henrissat B."/>
            <person name="Morin E."/>
            <person name="Kohler A."/>
            <person name="Barry K."/>
            <person name="LaButti K."/>
            <person name="Morin E."/>
            <person name="Salamov A."/>
            <person name="Lipzen A."/>
            <person name="Mereny Z."/>
            <person name="Hegedus B."/>
            <person name="Baldrian P."/>
            <person name="Stursova M."/>
            <person name="Weitz H."/>
            <person name="Taylor A."/>
            <person name="Grigoriev I.V."/>
            <person name="Nagy L.G."/>
            <person name="Martin F."/>
            <person name="Kauserud H."/>
        </authorList>
    </citation>
    <scope>NUCLEOTIDE SEQUENCE</scope>
    <source>
        <strain evidence="1">CBHHK188m</strain>
    </source>
</reference>
<gene>
    <name evidence="1" type="ORF">DFH07DRAFT_772323</name>
</gene>
<sequence length="235" mass="25300">MTTSVGYSQQGVPGECVLINPRSANSQEAFLDNGDHPIAIEFHLGYSNHSIKTAAEGSQGRLTADLPSGRKDSIYHSRAYPGRGARRIQGRDALAYTPSRSGAPARLSSRRSIKLYVNACERAGRGTLPGAYLALQCVRGTSVPALARGIDWDLAGGASYKSVACAESQMEYRNELRGNKAEGVRGSRVWAQSLRWRDSAVGGFMDKISTDESCKSVARAARKTMDIPNFPGPGY</sequence>
<accession>A0AAD7NGI5</accession>